<dbReference type="Pfam" id="PF13489">
    <property type="entry name" value="Methyltransf_23"/>
    <property type="match status" value="1"/>
</dbReference>
<dbReference type="InterPro" id="IPR029063">
    <property type="entry name" value="SAM-dependent_MTases_sf"/>
</dbReference>
<dbReference type="CDD" id="cd02440">
    <property type="entry name" value="AdoMet_MTases"/>
    <property type="match status" value="1"/>
</dbReference>
<accession>A0A1G1W1Y6</accession>
<proteinExistence type="predicted"/>
<sequence>MPFSSGAYFGLDTISLENTHPNAIKNCRICRSPVKVLHPFKKGFSIYHCQKCNTDLMYPIPTFKDIESSTDSAYFEAFNDPSVRNFKVLDLERALSYIQPADVRSYLDVGCAKGFLVGHLLKQKIDAYGIELFSDIAKQAQDMVGRNRIINDGFETYSFNKKFDLITMFDFIEHVKDPSQTLKKAKSILTPSGTILIITPNIDSWKRRVFKQYWTAYHIEHIHCFSGKSMELLAKKAGLQYLKFIPFQKTVNLHYFVRQLGHKFAFLAFSRILTKIKYINFNFKISDDSMLVVLKNEK</sequence>
<gene>
    <name evidence="1" type="ORF">A2113_03970</name>
</gene>
<dbReference type="SUPFAM" id="SSF53335">
    <property type="entry name" value="S-adenosyl-L-methionine-dependent methyltransferases"/>
    <property type="match status" value="1"/>
</dbReference>
<dbReference type="Gene3D" id="3.40.50.150">
    <property type="entry name" value="Vaccinia Virus protein VP39"/>
    <property type="match status" value="1"/>
</dbReference>
<dbReference type="STRING" id="1802591.A2113_03970"/>
<dbReference type="EMBL" id="MHCN01000011">
    <property type="protein sequence ID" value="OGY21685.1"/>
    <property type="molecule type" value="Genomic_DNA"/>
</dbReference>
<dbReference type="PANTHER" id="PTHR43861:SF6">
    <property type="entry name" value="METHYLTRANSFERASE TYPE 11"/>
    <property type="match status" value="1"/>
</dbReference>
<protein>
    <recommendedName>
        <fullName evidence="3">Methyltransferase</fullName>
    </recommendedName>
</protein>
<evidence type="ECO:0000313" key="1">
    <source>
        <dbReference type="EMBL" id="OGY21685.1"/>
    </source>
</evidence>
<name>A0A1G1W1Y6_9BACT</name>
<dbReference type="PANTHER" id="PTHR43861">
    <property type="entry name" value="TRANS-ACONITATE 2-METHYLTRANSFERASE-RELATED"/>
    <property type="match status" value="1"/>
</dbReference>
<evidence type="ECO:0008006" key="3">
    <source>
        <dbReference type="Google" id="ProtNLM"/>
    </source>
</evidence>
<dbReference type="AlphaFoldDB" id="A0A1G1W1Y6"/>
<comment type="caution">
    <text evidence="1">The sequence shown here is derived from an EMBL/GenBank/DDBJ whole genome shotgun (WGS) entry which is preliminary data.</text>
</comment>
<reference evidence="1 2" key="1">
    <citation type="journal article" date="2016" name="Nat. Commun.">
        <title>Thousands of microbial genomes shed light on interconnected biogeochemical processes in an aquifer system.</title>
        <authorList>
            <person name="Anantharaman K."/>
            <person name="Brown C.T."/>
            <person name="Hug L.A."/>
            <person name="Sharon I."/>
            <person name="Castelle C.J."/>
            <person name="Probst A.J."/>
            <person name="Thomas B.C."/>
            <person name="Singh A."/>
            <person name="Wilkins M.J."/>
            <person name="Karaoz U."/>
            <person name="Brodie E.L."/>
            <person name="Williams K.H."/>
            <person name="Hubbard S.S."/>
            <person name="Banfield J.F."/>
        </authorList>
    </citation>
    <scope>NUCLEOTIDE SEQUENCE [LARGE SCALE GENOMIC DNA]</scope>
</reference>
<dbReference type="Proteomes" id="UP000176299">
    <property type="component" value="Unassembled WGS sequence"/>
</dbReference>
<evidence type="ECO:0000313" key="2">
    <source>
        <dbReference type="Proteomes" id="UP000176299"/>
    </source>
</evidence>
<organism evidence="1 2">
    <name type="scientific">Candidatus Woykebacteria bacterium GWA1_44_8</name>
    <dbReference type="NCBI Taxonomy" id="1802591"/>
    <lineage>
        <taxon>Bacteria</taxon>
        <taxon>Candidatus Woykeibacteriota</taxon>
    </lineage>
</organism>